<reference evidence="3" key="1">
    <citation type="submission" date="2023-03" db="EMBL/GenBank/DDBJ databases">
        <title>Massive genome expansion in bonnet fungi (Mycena s.s.) driven by repeated elements and novel gene families across ecological guilds.</title>
        <authorList>
            <consortium name="Lawrence Berkeley National Laboratory"/>
            <person name="Harder C.B."/>
            <person name="Miyauchi S."/>
            <person name="Viragh M."/>
            <person name="Kuo A."/>
            <person name="Thoen E."/>
            <person name="Andreopoulos B."/>
            <person name="Lu D."/>
            <person name="Skrede I."/>
            <person name="Drula E."/>
            <person name="Henrissat B."/>
            <person name="Morin E."/>
            <person name="Kohler A."/>
            <person name="Barry K."/>
            <person name="LaButti K."/>
            <person name="Morin E."/>
            <person name="Salamov A."/>
            <person name="Lipzen A."/>
            <person name="Mereny Z."/>
            <person name="Hegedus B."/>
            <person name="Baldrian P."/>
            <person name="Stursova M."/>
            <person name="Weitz H."/>
            <person name="Taylor A."/>
            <person name="Grigoriev I.V."/>
            <person name="Nagy L.G."/>
            <person name="Martin F."/>
            <person name="Kauserud H."/>
        </authorList>
    </citation>
    <scope>NUCLEOTIDE SEQUENCE</scope>
    <source>
        <strain evidence="3">CBHHK002</strain>
    </source>
</reference>
<comment type="caution">
    <text evidence="3">The sequence shown here is derived from an EMBL/GenBank/DDBJ whole genome shotgun (WGS) entry which is preliminary data.</text>
</comment>
<dbReference type="EMBL" id="JARIHO010000001">
    <property type="protein sequence ID" value="KAJ7367762.1"/>
    <property type="molecule type" value="Genomic_DNA"/>
</dbReference>
<accession>A0AAD7F3Q0</accession>
<keyword evidence="2" id="KW-0732">Signal</keyword>
<sequence length="141" mass="14864">MPNWPIFLLFLRTLSSKPLTPSETRSRVSTDFLGVINISAAEAITAAANCTGHGDTITRDLTMSSNNLPVNGKFVFGFSFINQFPTSSPASAEPVPAPSGSSLTLVSISDSKLASRPSSSHSTNLAAPTVSRLDPRPSEPM</sequence>
<protein>
    <submittedName>
        <fullName evidence="3">Uncharacterized protein</fullName>
    </submittedName>
</protein>
<keyword evidence="4" id="KW-1185">Reference proteome</keyword>
<proteinExistence type="predicted"/>
<gene>
    <name evidence="3" type="ORF">DFH08DRAFT_928165</name>
</gene>
<dbReference type="AlphaFoldDB" id="A0AAD7F3Q0"/>
<feature type="signal peptide" evidence="2">
    <location>
        <begin position="1"/>
        <end position="16"/>
    </location>
</feature>
<feature type="chain" id="PRO_5042175465" evidence="2">
    <location>
        <begin position="17"/>
        <end position="141"/>
    </location>
</feature>
<evidence type="ECO:0000313" key="3">
    <source>
        <dbReference type="EMBL" id="KAJ7367762.1"/>
    </source>
</evidence>
<evidence type="ECO:0000313" key="4">
    <source>
        <dbReference type="Proteomes" id="UP001218218"/>
    </source>
</evidence>
<evidence type="ECO:0000256" key="1">
    <source>
        <dbReference type="SAM" id="MobiDB-lite"/>
    </source>
</evidence>
<feature type="compositionally biased region" description="Polar residues" evidence="1">
    <location>
        <begin position="113"/>
        <end position="126"/>
    </location>
</feature>
<name>A0AAD7F3Q0_9AGAR</name>
<evidence type="ECO:0000256" key="2">
    <source>
        <dbReference type="SAM" id="SignalP"/>
    </source>
</evidence>
<dbReference type="Proteomes" id="UP001218218">
    <property type="component" value="Unassembled WGS sequence"/>
</dbReference>
<organism evidence="3 4">
    <name type="scientific">Mycena albidolilacea</name>
    <dbReference type="NCBI Taxonomy" id="1033008"/>
    <lineage>
        <taxon>Eukaryota</taxon>
        <taxon>Fungi</taxon>
        <taxon>Dikarya</taxon>
        <taxon>Basidiomycota</taxon>
        <taxon>Agaricomycotina</taxon>
        <taxon>Agaricomycetes</taxon>
        <taxon>Agaricomycetidae</taxon>
        <taxon>Agaricales</taxon>
        <taxon>Marasmiineae</taxon>
        <taxon>Mycenaceae</taxon>
        <taxon>Mycena</taxon>
    </lineage>
</organism>
<feature type="region of interest" description="Disordered" evidence="1">
    <location>
        <begin position="113"/>
        <end position="141"/>
    </location>
</feature>